<sequence length="150" mass="16531">MSDSESAPRHEALLHHGGLALHLDVFIEPQPGGATSYRVTCTDLETGWVFGSGLLPATPAGGPPVLTPSDLTPLLGSTYRLASALVDLESERLARLSRRSADRGRRRNRSWLRRARRLWPEREQPVAYESLLERDRLRASTFDTSAGSLA</sequence>
<evidence type="ECO:0000313" key="1">
    <source>
        <dbReference type="EMBL" id="NEU97988.1"/>
    </source>
</evidence>
<evidence type="ECO:0000313" key="2">
    <source>
        <dbReference type="Proteomes" id="UP000468531"/>
    </source>
</evidence>
<name>A0A6P1BHV4_9BRAD</name>
<keyword evidence="2" id="KW-1185">Reference proteome</keyword>
<accession>A0A6P1BHV4</accession>
<protein>
    <submittedName>
        <fullName evidence="1">Uncharacterized protein</fullName>
    </submittedName>
</protein>
<gene>
    <name evidence="1" type="ORF">FNJ47_19685</name>
</gene>
<organism evidence="1 2">
    <name type="scientific">Bradyrhizobium uaiense</name>
    <dbReference type="NCBI Taxonomy" id="2594946"/>
    <lineage>
        <taxon>Bacteria</taxon>
        <taxon>Pseudomonadati</taxon>
        <taxon>Pseudomonadota</taxon>
        <taxon>Alphaproteobacteria</taxon>
        <taxon>Hyphomicrobiales</taxon>
        <taxon>Nitrobacteraceae</taxon>
        <taxon>Bradyrhizobium</taxon>
    </lineage>
</organism>
<proteinExistence type="predicted"/>
<dbReference type="Proteomes" id="UP000468531">
    <property type="component" value="Unassembled WGS sequence"/>
</dbReference>
<dbReference type="EMBL" id="VKHP01000076">
    <property type="protein sequence ID" value="NEU97988.1"/>
    <property type="molecule type" value="Genomic_DNA"/>
</dbReference>
<dbReference type="RefSeq" id="WP_163155889.1">
    <property type="nucleotide sequence ID" value="NZ_VKHP01000076.1"/>
</dbReference>
<reference evidence="1 2" key="1">
    <citation type="journal article" date="2020" name="Arch. Microbiol.">
        <title>Bradyrhizobium uaiense sp. nov., a new highly efficient cowpea symbiont.</title>
        <authorList>
            <person name="Cabral Michel D."/>
            <person name="Azarias Guimaraes A."/>
            <person name="Martins da Costa E."/>
            <person name="Soares de Carvalho T."/>
            <person name="Balsanelli E."/>
            <person name="Willems A."/>
            <person name="Maltempi de Souza E."/>
            <person name="de Souza Moreira F.M."/>
        </authorList>
    </citation>
    <scope>NUCLEOTIDE SEQUENCE [LARGE SCALE GENOMIC DNA]</scope>
    <source>
        <strain evidence="1 2">UFLA 03-164</strain>
    </source>
</reference>
<comment type="caution">
    <text evidence="1">The sequence shown here is derived from an EMBL/GenBank/DDBJ whole genome shotgun (WGS) entry which is preliminary data.</text>
</comment>
<dbReference type="AlphaFoldDB" id="A0A6P1BHV4"/>